<evidence type="ECO:0000259" key="2">
    <source>
        <dbReference type="Pfam" id="PF13354"/>
    </source>
</evidence>
<dbReference type="Pfam" id="PF13354">
    <property type="entry name" value="Beta-lactamase2"/>
    <property type="match status" value="1"/>
</dbReference>
<dbReference type="EMBL" id="CP054038">
    <property type="protein sequence ID" value="QKJ20040.1"/>
    <property type="molecule type" value="Genomic_DNA"/>
</dbReference>
<dbReference type="Pfam" id="PF04122">
    <property type="entry name" value="CW_binding_2"/>
    <property type="match status" value="2"/>
</dbReference>
<sequence length="765" mass="78303">MSFAPPREYGRGHRVASPPSSQVGAAESGGARAARRAHRDGPDGGAGRRGSRRRTRAERDARSAVDTRTQPGADRDAEPGADGRAESGADGRAEPGAHRRPAPVPEPTATPTPSPTPTAEPSPTPTPTPAVTPAPDPGVDGQPPVLRLAPAVPAPTTARVAGADRYATSVAASRVGFPGGASTVLVTSGLAPVDGVIAAGMAAALGAPLLYVQAGAVPAAVQTELRRLAPEAIVVIGGAGVVADRTLTALGAFAADVRRFGGADRYETSRAALAGRGDQVDTVYVAGGSATVDPPLASTAAAATDRGALLVDGRRSAADAATIDALRAAGAARVVIVGGLATVSSAFQSSLSGAGFAVERRVGPDRNAQAVLMARERTAPVARAIFANSSSMADVAVAAALAAVSRQPLLYAIQECVPDGTASYLSEAGAPVTAVGGAALLGANVLAGTACTTVKARSQSALNTAIRNAMGGYQGSFTVTVRQLGGLGVTTNVNGGTRREPASMMKIFAAWAAFTRIDQGRATLSTRLPSGVPLGECVRVMIHVSDNYCHTDIVHWIGIAEINRMIRAAGFPNTSYGSVPRGTSILYAGNLTTTNDLTSLMQKLASASILSKRYSDIIINHMRSQIWRSRIASGLPPGVPQASKPGALWVASGLMQGDTAIVNGPRVTYTVSIIGLNQPPRAALAAISRAVYTHFHGSFGAAASYPVQQMVTTKPVGLRSSPGGTVTVVVPGGTPIEVVDANRLWYQVRHSGRLLWVYYTGLRNR</sequence>
<reference evidence="3 4" key="1">
    <citation type="submission" date="2020-05" db="EMBL/GenBank/DDBJ databases">
        <title>Strain PA2F3 complete genome.</title>
        <authorList>
            <person name="Kim Y.-S."/>
            <person name="Kim S.-J."/>
            <person name="Jung H.-k."/>
            <person name="Kim S.-E."/>
            <person name="Kim K.-H."/>
        </authorList>
    </citation>
    <scope>NUCLEOTIDE SEQUENCE [LARGE SCALE GENOMIC DNA]</scope>
    <source>
        <strain evidence="3 4">PA2F3</strain>
    </source>
</reference>
<evidence type="ECO:0000313" key="4">
    <source>
        <dbReference type="Proteomes" id="UP000502498"/>
    </source>
</evidence>
<feature type="compositionally biased region" description="Basic and acidic residues" evidence="1">
    <location>
        <begin position="73"/>
        <end position="97"/>
    </location>
</feature>
<dbReference type="RefSeq" id="WP_172990476.1">
    <property type="nucleotide sequence ID" value="NZ_CP054038.1"/>
</dbReference>
<dbReference type="InterPro" id="IPR012338">
    <property type="entry name" value="Beta-lactam/transpept-like"/>
</dbReference>
<proteinExistence type="predicted"/>
<dbReference type="GO" id="GO:0030655">
    <property type="term" value="P:beta-lactam antibiotic catabolic process"/>
    <property type="evidence" value="ECO:0007669"/>
    <property type="project" value="InterPro"/>
</dbReference>
<evidence type="ECO:0000256" key="1">
    <source>
        <dbReference type="SAM" id="MobiDB-lite"/>
    </source>
</evidence>
<dbReference type="Proteomes" id="UP000502498">
    <property type="component" value="Chromosome"/>
</dbReference>
<feature type="compositionally biased region" description="Pro residues" evidence="1">
    <location>
        <begin position="102"/>
        <end position="136"/>
    </location>
</feature>
<protein>
    <submittedName>
        <fullName evidence="3">Serine hydrolase</fullName>
    </submittedName>
</protein>
<dbReference type="SUPFAM" id="SSF56601">
    <property type="entry name" value="beta-lactamase/transpeptidase-like"/>
    <property type="match status" value="1"/>
</dbReference>
<organism evidence="3 4">
    <name type="scientific">Microbacterium hominis</name>
    <dbReference type="NCBI Taxonomy" id="162426"/>
    <lineage>
        <taxon>Bacteria</taxon>
        <taxon>Bacillati</taxon>
        <taxon>Actinomycetota</taxon>
        <taxon>Actinomycetes</taxon>
        <taxon>Micrococcales</taxon>
        <taxon>Microbacteriaceae</taxon>
        <taxon>Microbacterium</taxon>
    </lineage>
</organism>
<dbReference type="PANTHER" id="PTHR35333:SF3">
    <property type="entry name" value="BETA-LACTAMASE-TYPE TRANSPEPTIDASE FOLD CONTAINING PROTEIN"/>
    <property type="match status" value="1"/>
</dbReference>
<evidence type="ECO:0000313" key="3">
    <source>
        <dbReference type="EMBL" id="QKJ20040.1"/>
    </source>
</evidence>
<dbReference type="Gene3D" id="3.40.50.12090">
    <property type="match status" value="1"/>
</dbReference>
<dbReference type="InterPro" id="IPR045155">
    <property type="entry name" value="Beta-lactam_cat"/>
</dbReference>
<dbReference type="InterPro" id="IPR007253">
    <property type="entry name" value="Cell_wall-bd_2"/>
</dbReference>
<accession>A0A7D4TGE9</accession>
<dbReference type="InterPro" id="IPR000871">
    <property type="entry name" value="Beta-lactam_class-A"/>
</dbReference>
<name>A0A7D4TGE9_9MICO</name>
<dbReference type="PANTHER" id="PTHR35333">
    <property type="entry name" value="BETA-LACTAMASE"/>
    <property type="match status" value="1"/>
</dbReference>
<dbReference type="AlphaFoldDB" id="A0A7D4TGE9"/>
<keyword evidence="3" id="KW-0378">Hydrolase</keyword>
<gene>
    <name evidence="3" type="ORF">HQM25_12200</name>
</gene>
<feature type="region of interest" description="Disordered" evidence="1">
    <location>
        <begin position="1"/>
        <end position="143"/>
    </location>
</feature>
<feature type="domain" description="Beta-lactamase class A catalytic" evidence="2">
    <location>
        <begin position="491"/>
        <end position="673"/>
    </location>
</feature>
<dbReference type="Gene3D" id="3.40.710.10">
    <property type="entry name" value="DD-peptidase/beta-lactamase superfamily"/>
    <property type="match status" value="1"/>
</dbReference>
<dbReference type="GO" id="GO:0008800">
    <property type="term" value="F:beta-lactamase activity"/>
    <property type="evidence" value="ECO:0007669"/>
    <property type="project" value="InterPro"/>
</dbReference>
<dbReference type="GO" id="GO:0046677">
    <property type="term" value="P:response to antibiotic"/>
    <property type="evidence" value="ECO:0007669"/>
    <property type="project" value="InterPro"/>
</dbReference>